<dbReference type="PANTHER" id="PTHR22946:SF9">
    <property type="entry name" value="POLYKETIDE TRANSFERASE AF380"/>
    <property type="match status" value="1"/>
</dbReference>
<dbReference type="Gene3D" id="1.10.10.800">
    <property type="match status" value="1"/>
</dbReference>
<protein>
    <submittedName>
        <fullName evidence="3">Unannotated protein</fullName>
    </submittedName>
</protein>
<dbReference type="Gene3D" id="3.40.50.1820">
    <property type="entry name" value="alpha/beta hydrolase"/>
    <property type="match status" value="1"/>
</dbReference>
<dbReference type="InterPro" id="IPR029058">
    <property type="entry name" value="AB_hydrolase_fold"/>
</dbReference>
<dbReference type="AlphaFoldDB" id="A0A6J6VGV3"/>
<dbReference type="Pfam" id="PF02129">
    <property type="entry name" value="Peptidase_S15"/>
    <property type="match status" value="1"/>
</dbReference>
<organism evidence="3">
    <name type="scientific">freshwater metagenome</name>
    <dbReference type="NCBI Taxonomy" id="449393"/>
    <lineage>
        <taxon>unclassified sequences</taxon>
        <taxon>metagenomes</taxon>
        <taxon>ecological metagenomes</taxon>
    </lineage>
</organism>
<dbReference type="PANTHER" id="PTHR22946">
    <property type="entry name" value="DIENELACTONE HYDROLASE DOMAIN-CONTAINING PROTEIN-RELATED"/>
    <property type="match status" value="1"/>
</dbReference>
<accession>A0A6J6VGV3</accession>
<dbReference type="EMBL" id="CAEZYR010000177">
    <property type="protein sequence ID" value="CAB4770283.1"/>
    <property type="molecule type" value="Genomic_DNA"/>
</dbReference>
<gene>
    <name evidence="3" type="ORF">UFOPK2754_03056</name>
</gene>
<evidence type="ECO:0000313" key="3">
    <source>
        <dbReference type="EMBL" id="CAB4770283.1"/>
    </source>
</evidence>
<dbReference type="SUPFAM" id="SSF53474">
    <property type="entry name" value="alpha/beta-Hydrolases"/>
    <property type="match status" value="1"/>
</dbReference>
<name>A0A6J6VGV3_9ZZZZ</name>
<dbReference type="GO" id="GO:0016788">
    <property type="term" value="F:hydrolase activity, acting on ester bonds"/>
    <property type="evidence" value="ECO:0007669"/>
    <property type="project" value="UniProtKB-ARBA"/>
</dbReference>
<evidence type="ECO:0000256" key="1">
    <source>
        <dbReference type="ARBA" id="ARBA00022801"/>
    </source>
</evidence>
<sequence length="307" mass="32515">MRSDIEFEGHGGVILRGWLYLPDGATASSPVAGVVMAHGFSATKEMALDAYASAFCAGGLAVLVYDHRGFGASDGEPRQVINPWTQARDYRYAIGWLAARPEVNRDRIGIWGSSFSGGAALVLGAIDDRVRAVVANVPFAGLDADYSDVALVDAKFSALREALCDLSGAGPADSMAPPMGPLAVVNEPGAPASIRVFLSQPESSEWFLDVGRRPGSGWQNEVWLRAAFGTEPAFDPGVAVSHLRAPTLFVIATHDTVASTAVAVAAFDRSPEPKHLEMVEGHHFTPYTGDALEQVARAALAFYLSTL</sequence>
<evidence type="ECO:0000259" key="2">
    <source>
        <dbReference type="Pfam" id="PF02129"/>
    </source>
</evidence>
<proteinExistence type="predicted"/>
<dbReference type="InterPro" id="IPR000383">
    <property type="entry name" value="Xaa-Pro-like_dom"/>
</dbReference>
<keyword evidence="1" id="KW-0378">Hydrolase</keyword>
<feature type="domain" description="Xaa-Pro dipeptidyl-peptidase-like" evidence="2">
    <location>
        <begin position="12"/>
        <end position="284"/>
    </location>
</feature>
<reference evidence="3" key="1">
    <citation type="submission" date="2020-05" db="EMBL/GenBank/DDBJ databases">
        <authorList>
            <person name="Chiriac C."/>
            <person name="Salcher M."/>
            <person name="Ghai R."/>
            <person name="Kavagutti S V."/>
        </authorList>
    </citation>
    <scope>NUCLEOTIDE SEQUENCE</scope>
</reference>
<dbReference type="InterPro" id="IPR050261">
    <property type="entry name" value="FrsA_esterase"/>
</dbReference>